<dbReference type="Gene3D" id="1.25.40.410">
    <property type="match status" value="1"/>
</dbReference>
<dbReference type="InterPro" id="IPR046769">
    <property type="entry name" value="DOCKER_Lobe_A"/>
</dbReference>
<name>A0ABR2IYN2_9EUKA</name>
<evidence type="ECO:0008006" key="7">
    <source>
        <dbReference type="Google" id="ProtNLM"/>
    </source>
</evidence>
<dbReference type="Pfam" id="PF20421">
    <property type="entry name" value="DHR-2_Lobe_C"/>
    <property type="match status" value="1"/>
</dbReference>
<organism evidence="5 6">
    <name type="scientific">Tritrichomonas musculus</name>
    <dbReference type="NCBI Taxonomy" id="1915356"/>
    <lineage>
        <taxon>Eukaryota</taxon>
        <taxon>Metamonada</taxon>
        <taxon>Parabasalia</taxon>
        <taxon>Tritrichomonadida</taxon>
        <taxon>Tritrichomonadidae</taxon>
        <taxon>Tritrichomonas</taxon>
    </lineage>
</organism>
<dbReference type="PROSITE" id="PS51650">
    <property type="entry name" value="C2_DOCK"/>
    <property type="match status" value="1"/>
</dbReference>
<comment type="caution">
    <text evidence="5">The sequence shown here is derived from an EMBL/GenBank/DDBJ whole genome shotgun (WGS) entry which is preliminary data.</text>
</comment>
<keyword evidence="1" id="KW-0344">Guanine-nucleotide releasing factor</keyword>
<reference evidence="5 6" key="1">
    <citation type="submission" date="2024-04" db="EMBL/GenBank/DDBJ databases">
        <title>Tritrichomonas musculus Genome.</title>
        <authorList>
            <person name="Alves-Ferreira E."/>
            <person name="Grigg M."/>
            <person name="Lorenzi H."/>
            <person name="Galac M."/>
        </authorList>
    </citation>
    <scope>NUCLEOTIDE SEQUENCE [LARGE SCALE GENOMIC DNA]</scope>
    <source>
        <strain evidence="5 6">EAF2021</strain>
    </source>
</reference>
<dbReference type="InterPro" id="IPR026791">
    <property type="entry name" value="DOCK"/>
</dbReference>
<dbReference type="PANTHER" id="PTHR23317:SF76">
    <property type="entry name" value="LD20667P"/>
    <property type="match status" value="1"/>
</dbReference>
<dbReference type="Pfam" id="PF14429">
    <property type="entry name" value="DOCK-C2"/>
    <property type="match status" value="1"/>
</dbReference>
<dbReference type="Pfam" id="PF06920">
    <property type="entry name" value="DHR-2_Lobe_A"/>
    <property type="match status" value="1"/>
</dbReference>
<dbReference type="InterPro" id="IPR027007">
    <property type="entry name" value="C2_DOCK-type_domain"/>
</dbReference>
<dbReference type="PROSITE" id="PS51651">
    <property type="entry name" value="DOCKER"/>
    <property type="match status" value="1"/>
</dbReference>
<dbReference type="InterPro" id="IPR046770">
    <property type="entry name" value="DOCKER_Lobe_B"/>
</dbReference>
<evidence type="ECO:0000256" key="2">
    <source>
        <dbReference type="PROSITE-ProRule" id="PRU00983"/>
    </source>
</evidence>
<dbReference type="PANTHER" id="PTHR23317">
    <property type="entry name" value="DEDICATOR OF CYTOKINESIS DOCK"/>
    <property type="match status" value="1"/>
</dbReference>
<dbReference type="EMBL" id="JAPFFF010000014">
    <property type="protein sequence ID" value="KAK8870738.1"/>
    <property type="molecule type" value="Genomic_DNA"/>
</dbReference>
<feature type="domain" description="C2 DOCK-type" evidence="3">
    <location>
        <begin position="362"/>
        <end position="534"/>
    </location>
</feature>
<evidence type="ECO:0000313" key="5">
    <source>
        <dbReference type="EMBL" id="KAK8870738.1"/>
    </source>
</evidence>
<dbReference type="InterPro" id="IPR027357">
    <property type="entry name" value="DOCKER_dom"/>
</dbReference>
<gene>
    <name evidence="5" type="ORF">M9Y10_008625</name>
</gene>
<sequence>MSKSSQEMFSKKSMKIFDKRDLYDSKISILSKKESEKLLKKSEINNIPPYEKVDFPSDFHNPGVDFFEYPPLVLKRDYSYENPKSISPHDPDRTLFTFDKNKLENRDIKMNDAISCTPPLVSIFPTNDNPIFDPRIEISPFQKYMIGYFSLKFSGFMPDRFVEPIFVNVFLWDLNTKRKISETWRFFVEYPNIDPKIRENFNSIYENSPLEVVMPKPLNESQVYLVVYLDRLLYHHNGSSLNKYYEKPTNKLLLNQAKSDTSTCNHKGTTTTFAWSAKPFQEIVATGNDENKDFIKFQNFYFTQSVNDNYIANNLSQLFSTKKNDKGLQIFQVWFDKGEPKDDLPYLLQYFDIPRMPYMKYENTLIIHPLEARFKFPRGYKGRNIFAEIRLFSKYDRSCVDTEKPLQLFNNGKSDVYITRYQYHVEHPYFNEEIIVHLPINLPTTFMLKVNFIHASLKKDSKQTRQLCGTAICPLANQDGAFIGDGVHSFGIWFTESPTEKLEPQDSNRFTFSVYLRSSIYPSSQTIASLFQGKVDLEHFDINEENLDFLIVHLYPVLDILIDKINDGEKDAFELLMKILSFYKSDRNKSEQSQALVIYLNRYAFRTFAKDKKEIHFNDNIIKFYHSFLENNSFTHLRSDFYSIWFMFELIIKASLLDPKSSLNLNDISKITSNLSHYLYEYRKSHQNVGQIINRSLALFYKDLLELPNIDKRIVFKMVEKHLSRFGRKLKEKEEGKDHDKQRDKINAEKTFDRKWFRDFFKCFVTPKVFTFLIMPCEISDKNKESQNQNDDKDSNTLFNSLFIPIIESEMNNYIHTDKMFQLIYRLLLKFDPDQYKYIAQQLIPLLFLVGRNKDLIMMYDSKPFQVYIFVICHFILYYGNFEDFTDELGDCCSLLIREAVHTNEKNLNLYIENKDNLDYLDDFSKFLIKSVSDTMNLPNPPLKGQFDSNTVNIPHQSTSVRKLTKHKKQYNTEAASKEEITLSTELNEELEKKKNEYLEIFDCLAFCIQTIMVNIFSTHQCVKSLNYIISNLLDVEISPLLLNILNSFLELLVKDYEKYFLDPNSDLKHIYRRLFQFMDEKRLKIIEDCSKKESQVRGNTILTDALIAHSLYKVGVSDELLEMVKESSFKQLASSLYRINKHLENKDLRENNYDVYSDLLFQKAELLTPSPDARVSLLLELTAYHTDKKYVSEAVISQITAAALVAEYLSHLKRIPRYFVCKNPATMFCIAAPSAVSEICPDERVKQLPNSRGFCTSKYFSEYGLLYLLINAVDTCKRAQLYEMLQKFHSVLTAIAEYRHLWQPMSRYYMTGSFSWEVINNNRTANDRSLGNYYRVQFMDGKVYIYRETKLANLWQVCERLKVSTQFISEGKEVVVINEGEELNPKNFEENKYYIHVKSVLQYFTSDERKKRVTVFEQNHNISQFYFDIPISKSAQSSIEHCSLKRTIFTIPHPLPYIVKRVEVPKENIKNIIFSPIEFSCQNLQKQIDLIEEACARNDFQALQPLIQGSLLVQVNEGPKKIAEVFLGSGVETNQTRELRNIFRKFIEANSHAVHLHAEYVKKNPVFSVLQDELDSGLNRLMSSLQPYLT</sequence>
<comment type="similarity">
    <text evidence="2">Belongs to the DOCK family.</text>
</comment>
<dbReference type="Pfam" id="PF20422">
    <property type="entry name" value="DHR-2_Lobe_B"/>
    <property type="match status" value="1"/>
</dbReference>
<dbReference type="InterPro" id="IPR043162">
    <property type="entry name" value="DOCK_C_lobe_C"/>
</dbReference>
<proteinExistence type="inferred from homology"/>
<keyword evidence="6" id="KW-1185">Reference proteome</keyword>
<dbReference type="InterPro" id="IPR043161">
    <property type="entry name" value="DOCK_C_lobe_A"/>
</dbReference>
<protein>
    <recommendedName>
        <fullName evidence="7">Dedicator of cytokinesis family protein</fullName>
    </recommendedName>
</protein>
<dbReference type="Proteomes" id="UP001470230">
    <property type="component" value="Unassembled WGS sequence"/>
</dbReference>
<evidence type="ECO:0000313" key="6">
    <source>
        <dbReference type="Proteomes" id="UP001470230"/>
    </source>
</evidence>
<evidence type="ECO:0000259" key="4">
    <source>
        <dbReference type="PROSITE" id="PS51651"/>
    </source>
</evidence>
<dbReference type="InterPro" id="IPR046773">
    <property type="entry name" value="DOCKER_Lobe_C"/>
</dbReference>
<accession>A0ABR2IYN2</accession>
<feature type="domain" description="DOCKER" evidence="4">
    <location>
        <begin position="1166"/>
        <end position="1591"/>
    </location>
</feature>
<dbReference type="InterPro" id="IPR035892">
    <property type="entry name" value="C2_domain_sf"/>
</dbReference>
<dbReference type="Gene3D" id="2.60.40.150">
    <property type="entry name" value="C2 domain"/>
    <property type="match status" value="1"/>
</dbReference>
<evidence type="ECO:0000256" key="1">
    <source>
        <dbReference type="ARBA" id="ARBA00022658"/>
    </source>
</evidence>
<dbReference type="Gene3D" id="1.20.58.740">
    <property type="match status" value="1"/>
</dbReference>
<evidence type="ECO:0000259" key="3">
    <source>
        <dbReference type="PROSITE" id="PS51650"/>
    </source>
</evidence>